<evidence type="ECO:0000256" key="4">
    <source>
        <dbReference type="ARBA" id="ARBA00022692"/>
    </source>
</evidence>
<name>A0A8T3VDD5_9EURY</name>
<feature type="transmembrane region" description="Helical" evidence="7">
    <location>
        <begin position="183"/>
        <end position="205"/>
    </location>
</feature>
<feature type="transmembrane region" description="Helical" evidence="7">
    <location>
        <begin position="156"/>
        <end position="177"/>
    </location>
</feature>
<evidence type="ECO:0000259" key="8">
    <source>
        <dbReference type="PROSITE" id="PS50850"/>
    </source>
</evidence>
<evidence type="ECO:0000256" key="1">
    <source>
        <dbReference type="ARBA" id="ARBA00004651"/>
    </source>
</evidence>
<reference evidence="9" key="1">
    <citation type="submission" date="2019-04" db="EMBL/GenBank/DDBJ databases">
        <title>Evolution of Biomass-Degrading Anaerobic Consortia Revealed by Metagenomics.</title>
        <authorList>
            <person name="Peng X."/>
        </authorList>
    </citation>
    <scope>NUCLEOTIDE SEQUENCE</scope>
    <source>
        <strain evidence="9">SIG12</strain>
    </source>
</reference>
<dbReference type="Pfam" id="PF00854">
    <property type="entry name" value="PTR2"/>
    <property type="match status" value="1"/>
</dbReference>
<dbReference type="InterPro" id="IPR050171">
    <property type="entry name" value="MFS_Transporters"/>
</dbReference>
<keyword evidence="4 7" id="KW-0812">Transmembrane</keyword>
<dbReference type="PANTHER" id="PTHR23517">
    <property type="entry name" value="RESISTANCE PROTEIN MDTM, PUTATIVE-RELATED-RELATED"/>
    <property type="match status" value="1"/>
</dbReference>
<accession>A0A8T3VDD5</accession>
<keyword evidence="6 7" id="KW-0472">Membrane</keyword>
<keyword evidence="2" id="KW-0813">Transport</keyword>
<dbReference type="PANTHER" id="PTHR23517:SF15">
    <property type="entry name" value="PROTON-DEPENDENT OLIGOPEPTIDE FAMILY TRANSPORT PROTEIN"/>
    <property type="match status" value="1"/>
</dbReference>
<feature type="transmembrane region" description="Helical" evidence="7">
    <location>
        <begin position="419"/>
        <end position="441"/>
    </location>
</feature>
<dbReference type="RefSeq" id="WP_303736834.1">
    <property type="nucleotide sequence ID" value="NZ_SUTE01000042.1"/>
</dbReference>
<dbReference type="Proteomes" id="UP000762703">
    <property type="component" value="Unassembled WGS sequence"/>
</dbReference>
<dbReference type="Gene3D" id="1.20.1250.20">
    <property type="entry name" value="MFS general substrate transporter like domains"/>
    <property type="match status" value="1"/>
</dbReference>
<dbReference type="InterPro" id="IPR020846">
    <property type="entry name" value="MFS_dom"/>
</dbReference>
<dbReference type="GO" id="GO:0005886">
    <property type="term" value="C:plasma membrane"/>
    <property type="evidence" value="ECO:0007669"/>
    <property type="project" value="UniProtKB-SubCell"/>
</dbReference>
<dbReference type="InterPro" id="IPR000109">
    <property type="entry name" value="POT_fam"/>
</dbReference>
<feature type="transmembrane region" description="Helical" evidence="7">
    <location>
        <begin position="352"/>
        <end position="371"/>
    </location>
</feature>
<feature type="transmembrane region" description="Helical" evidence="7">
    <location>
        <begin position="81"/>
        <end position="100"/>
    </location>
</feature>
<evidence type="ECO:0000256" key="5">
    <source>
        <dbReference type="ARBA" id="ARBA00022989"/>
    </source>
</evidence>
<feature type="transmembrane region" description="Helical" evidence="7">
    <location>
        <begin position="120"/>
        <end position="144"/>
    </location>
</feature>
<feature type="transmembrane region" description="Helical" evidence="7">
    <location>
        <begin position="52"/>
        <end position="69"/>
    </location>
</feature>
<feature type="transmembrane region" description="Helical" evidence="7">
    <location>
        <begin position="311"/>
        <end position="331"/>
    </location>
</feature>
<dbReference type="SUPFAM" id="SSF103473">
    <property type="entry name" value="MFS general substrate transporter"/>
    <property type="match status" value="1"/>
</dbReference>
<proteinExistence type="predicted"/>
<evidence type="ECO:0000313" key="9">
    <source>
        <dbReference type="EMBL" id="MBE6505192.1"/>
    </source>
</evidence>
<gene>
    <name evidence="9" type="ORF">E7Z73_05550</name>
</gene>
<protein>
    <submittedName>
        <fullName evidence="9">Peptide MFS transporter</fullName>
    </submittedName>
</protein>
<feature type="transmembrane region" description="Helical" evidence="7">
    <location>
        <begin position="12"/>
        <end position="40"/>
    </location>
</feature>
<evidence type="ECO:0000256" key="2">
    <source>
        <dbReference type="ARBA" id="ARBA00022448"/>
    </source>
</evidence>
<evidence type="ECO:0000256" key="3">
    <source>
        <dbReference type="ARBA" id="ARBA00022475"/>
    </source>
</evidence>
<dbReference type="GO" id="GO:0022857">
    <property type="term" value="F:transmembrane transporter activity"/>
    <property type="evidence" value="ECO:0007669"/>
    <property type="project" value="InterPro"/>
</dbReference>
<organism evidence="9 10">
    <name type="scientific">Methanobrevibacter millerae</name>
    <dbReference type="NCBI Taxonomy" id="230361"/>
    <lineage>
        <taxon>Archaea</taxon>
        <taxon>Methanobacteriati</taxon>
        <taxon>Methanobacteriota</taxon>
        <taxon>Methanomada group</taxon>
        <taxon>Methanobacteria</taxon>
        <taxon>Methanobacteriales</taxon>
        <taxon>Methanobacteriaceae</taxon>
        <taxon>Methanobrevibacter</taxon>
    </lineage>
</organism>
<keyword evidence="5 7" id="KW-1133">Transmembrane helix</keyword>
<dbReference type="InterPro" id="IPR036259">
    <property type="entry name" value="MFS_trans_sf"/>
</dbReference>
<keyword evidence="3" id="KW-1003">Cell membrane</keyword>
<evidence type="ECO:0000256" key="6">
    <source>
        <dbReference type="ARBA" id="ARBA00023136"/>
    </source>
</evidence>
<dbReference type="EMBL" id="SUTE01000042">
    <property type="protein sequence ID" value="MBE6505192.1"/>
    <property type="molecule type" value="Genomic_DNA"/>
</dbReference>
<evidence type="ECO:0000256" key="7">
    <source>
        <dbReference type="SAM" id="Phobius"/>
    </source>
</evidence>
<evidence type="ECO:0000313" key="10">
    <source>
        <dbReference type="Proteomes" id="UP000762703"/>
    </source>
</evidence>
<dbReference type="AlphaFoldDB" id="A0A8T3VDD5"/>
<feature type="transmembrane region" description="Helical" evidence="7">
    <location>
        <begin position="461"/>
        <end position="479"/>
    </location>
</feature>
<comment type="subcellular location">
    <subcellularLocation>
        <location evidence="1">Cell membrane</location>
        <topology evidence="1">Multi-pass membrane protein</topology>
    </subcellularLocation>
</comment>
<sequence length="494" mass="56613">MSENKKKYKGTYFISSISLTSAIVEYGISSIFILSLLYVLHFSTPLASQTYAYYYGLAYLLPILIGYLSDKYLSKSRALTIGFVVMILSQLFLSFSTSLYQPSNIEYNSYFFSIQNISYALGLFFLAVGAGFTNLSITHIINSINDKETSVHAFSLYYPILNLGVMLGAILMSVIIGEENYYMYKWTFLLFAIILIIGLIVFHLLKNKYLVDNKGKLMKDEHSKNSILEESNKLLGKISSKSILEIKNLNLKERLVLFNSSLGKIEKDRLTVFLIFLLIIIFYRIAYSQTSVSMVFFIDIFVERNLYNYEVPVQLFFMLNPLFILILSPILMKFNNMINERKIEFGFIERTIVALLIIVLCFAMLSALGYYLDIDGTDKISIIWIPIVEFMVAISELLFSIAGYSLVGDLAPEKYYSLFFGLFLATRSISMYLSGKLSILFPTDGNPTFHMNIPINGLMNYFLIIVTMTLIAVIILYSLRKMLRRKMHLDKLIQ</sequence>
<feature type="transmembrane region" description="Helical" evidence="7">
    <location>
        <begin position="270"/>
        <end position="287"/>
    </location>
</feature>
<feature type="transmembrane region" description="Helical" evidence="7">
    <location>
        <begin position="383"/>
        <end position="407"/>
    </location>
</feature>
<dbReference type="PROSITE" id="PS50850">
    <property type="entry name" value="MFS"/>
    <property type="match status" value="1"/>
</dbReference>
<feature type="domain" description="Major facilitator superfamily (MFS) profile" evidence="8">
    <location>
        <begin position="1"/>
        <end position="484"/>
    </location>
</feature>
<comment type="caution">
    <text evidence="9">The sequence shown here is derived from an EMBL/GenBank/DDBJ whole genome shotgun (WGS) entry which is preliminary data.</text>
</comment>